<dbReference type="InterPro" id="IPR036388">
    <property type="entry name" value="WH-like_DNA-bd_sf"/>
</dbReference>
<gene>
    <name evidence="8" type="ORF">SAMN05660648_02704</name>
</gene>
<keyword evidence="3" id="KW-0805">Transcription regulation</keyword>
<dbReference type="GO" id="GO:0008982">
    <property type="term" value="F:protein-N(PI)-phosphohistidine-sugar phosphotransferase activity"/>
    <property type="evidence" value="ECO:0007669"/>
    <property type="project" value="InterPro"/>
</dbReference>
<sequence>MLSERQIKILEALEPHRDGLTSEELARLCGVSSKTIRTDAKAIMTELPDEIAVLSSSKRQGYWLSVQDNNEFIKLLKRDQATDGDERCRFILEALLVTAITGEPVRQQDLADRLYVGLSTFKLDLREVRRVLEHYQLQIESFKNEGMRLKGNECQLRQCLYEQLVASHHKTKVDLRLPIGLNRGVLRQIVIKAASAYDIVLMDDSLEQLIDYLLISLIRADLGANVTYKLQESKAIESHRDFLAAQAVFEELYKEFDLDVLTGEIYYLAQHIIASRKYSSAENEIPKQVESLTDRVLTRIFELVGMDFRSDETLRQGLITHLEAVIPRIRFNTSIHNEVLGVVKKEYPLAFQLGVIAGKVIETSVEAKVSEDEIGFLAVHFGAALTRLNLSREQGKQCVYIVCGSGVGTASLLKARLEECFSGLFIVKGILPGYQLCQENIADADLIISTIPAENLPHLSKENAAKLVIVRHLLDATETKTIRERLWQTTNLLAENVDKFFRRECFLVTEKQFHNKEKILTLMTEQLEGLGFMDSEAAHSVLEREQASPTEIGNLVAIPHPMVNETAISAISVMVLPRPLKWAEQQVQVIFLLSIAKSEFYLWEPIFLKLFKYLVKENGVKRLLSKPDYDCFIQDFKSSF</sequence>
<dbReference type="Gene3D" id="1.10.1790.10">
    <property type="entry name" value="PRD domain"/>
    <property type="match status" value="2"/>
</dbReference>
<dbReference type="InterPro" id="IPR036634">
    <property type="entry name" value="PRD_sf"/>
</dbReference>
<evidence type="ECO:0000259" key="7">
    <source>
        <dbReference type="PROSITE" id="PS51372"/>
    </source>
</evidence>
<keyword evidence="4" id="KW-0010">Activator</keyword>
<evidence type="ECO:0000259" key="6">
    <source>
        <dbReference type="PROSITE" id="PS51094"/>
    </source>
</evidence>
<evidence type="ECO:0000256" key="2">
    <source>
        <dbReference type="ARBA" id="ARBA00022737"/>
    </source>
</evidence>
<feature type="domain" description="PTS EIIA type-2" evidence="6">
    <location>
        <begin position="499"/>
        <end position="639"/>
    </location>
</feature>
<dbReference type="PANTHER" id="PTHR30185:SF13">
    <property type="entry name" value="LICABCH OPERON REGULATOR-RELATED"/>
    <property type="match status" value="1"/>
</dbReference>
<name>A0A1H4A4P3_SELRU</name>
<dbReference type="InterPro" id="IPR050661">
    <property type="entry name" value="BglG_antiterminators"/>
</dbReference>
<evidence type="ECO:0000256" key="4">
    <source>
        <dbReference type="ARBA" id="ARBA00023159"/>
    </source>
</evidence>
<feature type="domain" description="PRD" evidence="7">
    <location>
        <begin position="284"/>
        <end position="391"/>
    </location>
</feature>
<dbReference type="InterPro" id="IPR036095">
    <property type="entry name" value="PTS_EIIB-like_sf"/>
</dbReference>
<reference evidence="8 9" key="1">
    <citation type="submission" date="2016-10" db="EMBL/GenBank/DDBJ databases">
        <authorList>
            <person name="de Groot N.N."/>
        </authorList>
    </citation>
    <scope>NUCLEOTIDE SEQUENCE [LARGE SCALE GENOMIC DNA]</scope>
    <source>
        <strain evidence="8 9">DSM 2872</strain>
    </source>
</reference>
<dbReference type="PROSITE" id="PS51372">
    <property type="entry name" value="PRD_2"/>
    <property type="match status" value="2"/>
</dbReference>
<organism evidence="8 9">
    <name type="scientific">Selenomonas ruminantium</name>
    <dbReference type="NCBI Taxonomy" id="971"/>
    <lineage>
        <taxon>Bacteria</taxon>
        <taxon>Bacillati</taxon>
        <taxon>Bacillota</taxon>
        <taxon>Negativicutes</taxon>
        <taxon>Selenomonadales</taxon>
        <taxon>Selenomonadaceae</taxon>
        <taxon>Selenomonas</taxon>
    </lineage>
</organism>
<dbReference type="RefSeq" id="WP_074673256.1">
    <property type="nucleotide sequence ID" value="NZ_FNQG01000014.1"/>
</dbReference>
<dbReference type="EMBL" id="FNQG01000014">
    <property type="protein sequence ID" value="SEA30522.1"/>
    <property type="molecule type" value="Genomic_DNA"/>
</dbReference>
<dbReference type="InterPro" id="IPR013196">
    <property type="entry name" value="HTH_11"/>
</dbReference>
<dbReference type="InterPro" id="IPR016152">
    <property type="entry name" value="PTrfase/Anion_transptr"/>
</dbReference>
<dbReference type="Gene3D" id="3.40.930.10">
    <property type="entry name" value="Mannitol-specific EII, Chain A"/>
    <property type="match status" value="1"/>
</dbReference>
<keyword evidence="1" id="KW-0808">Transferase</keyword>
<protein>
    <submittedName>
        <fullName evidence="8">Lichenan operon transcriptional antiterminator</fullName>
    </submittedName>
</protein>
<dbReference type="GO" id="GO:0009401">
    <property type="term" value="P:phosphoenolpyruvate-dependent sugar phosphotransferase system"/>
    <property type="evidence" value="ECO:0007669"/>
    <property type="project" value="InterPro"/>
</dbReference>
<evidence type="ECO:0000313" key="8">
    <source>
        <dbReference type="EMBL" id="SEA30522.1"/>
    </source>
</evidence>
<dbReference type="AlphaFoldDB" id="A0A1H4A4P3"/>
<dbReference type="Pfam" id="PF00874">
    <property type="entry name" value="PRD"/>
    <property type="match status" value="2"/>
</dbReference>
<dbReference type="InterPro" id="IPR007737">
    <property type="entry name" value="Mga_HTH"/>
</dbReference>
<keyword evidence="2" id="KW-0677">Repeat</keyword>
<dbReference type="SUPFAM" id="SSF63520">
    <property type="entry name" value="PTS-regulatory domain, PRD"/>
    <property type="match status" value="2"/>
</dbReference>
<dbReference type="Gene3D" id="3.40.50.2300">
    <property type="match status" value="1"/>
</dbReference>
<accession>A0A1H4A4P3</accession>
<dbReference type="Pfam" id="PF05043">
    <property type="entry name" value="Mga"/>
    <property type="match status" value="1"/>
</dbReference>
<dbReference type="PANTHER" id="PTHR30185">
    <property type="entry name" value="CRYPTIC BETA-GLUCOSIDE BGL OPERON ANTITERMINATOR"/>
    <property type="match status" value="1"/>
</dbReference>
<dbReference type="Pfam" id="PF08279">
    <property type="entry name" value="HTH_11"/>
    <property type="match status" value="1"/>
</dbReference>
<evidence type="ECO:0000256" key="5">
    <source>
        <dbReference type="ARBA" id="ARBA00023163"/>
    </source>
</evidence>
<evidence type="ECO:0000256" key="1">
    <source>
        <dbReference type="ARBA" id="ARBA00022679"/>
    </source>
</evidence>
<keyword evidence="5" id="KW-0804">Transcription</keyword>
<evidence type="ECO:0000313" key="9">
    <source>
        <dbReference type="Proteomes" id="UP000183469"/>
    </source>
</evidence>
<evidence type="ECO:0000256" key="3">
    <source>
        <dbReference type="ARBA" id="ARBA00023015"/>
    </source>
</evidence>
<dbReference type="PROSITE" id="PS51094">
    <property type="entry name" value="PTS_EIIA_TYPE_2"/>
    <property type="match status" value="1"/>
</dbReference>
<dbReference type="CDD" id="cd05568">
    <property type="entry name" value="PTS_IIB_bgl_like"/>
    <property type="match status" value="1"/>
</dbReference>
<dbReference type="InterPro" id="IPR011608">
    <property type="entry name" value="PRD"/>
</dbReference>
<proteinExistence type="predicted"/>
<dbReference type="OrthoDB" id="3175596at2"/>
<dbReference type="GO" id="GO:0006355">
    <property type="term" value="P:regulation of DNA-templated transcription"/>
    <property type="evidence" value="ECO:0007669"/>
    <property type="project" value="InterPro"/>
</dbReference>
<dbReference type="SUPFAM" id="SSF52794">
    <property type="entry name" value="PTS system IIB component-like"/>
    <property type="match status" value="1"/>
</dbReference>
<dbReference type="Pfam" id="PF00359">
    <property type="entry name" value="PTS_EIIA_2"/>
    <property type="match status" value="1"/>
</dbReference>
<feature type="domain" description="PRD" evidence="7">
    <location>
        <begin position="177"/>
        <end position="282"/>
    </location>
</feature>
<dbReference type="Proteomes" id="UP000183469">
    <property type="component" value="Unassembled WGS sequence"/>
</dbReference>
<dbReference type="InterPro" id="IPR002178">
    <property type="entry name" value="PTS_EIIA_type-2_dom"/>
</dbReference>
<dbReference type="SUPFAM" id="SSF55804">
    <property type="entry name" value="Phoshotransferase/anion transport protein"/>
    <property type="match status" value="1"/>
</dbReference>
<dbReference type="Gene3D" id="1.10.10.10">
    <property type="entry name" value="Winged helix-like DNA-binding domain superfamily/Winged helix DNA-binding domain"/>
    <property type="match status" value="1"/>
</dbReference>